<organism evidence="1 2">
    <name type="scientific">Bacillus cereus</name>
    <dbReference type="NCBI Taxonomy" id="1396"/>
    <lineage>
        <taxon>Bacteria</taxon>
        <taxon>Bacillati</taxon>
        <taxon>Bacillota</taxon>
        <taxon>Bacilli</taxon>
        <taxon>Bacillales</taxon>
        <taxon>Bacillaceae</taxon>
        <taxon>Bacillus</taxon>
        <taxon>Bacillus cereus group</taxon>
    </lineage>
</organism>
<evidence type="ECO:0000313" key="1">
    <source>
        <dbReference type="EMBL" id="PFF47455.1"/>
    </source>
</evidence>
<reference evidence="1 2" key="1">
    <citation type="submission" date="2017-09" db="EMBL/GenBank/DDBJ databases">
        <title>Large-scale bioinformatics analysis of Bacillus genomes uncovers conserved roles of natural products in bacterial physiology.</title>
        <authorList>
            <consortium name="Agbiome Team Llc"/>
            <person name="Bleich R.M."/>
            <person name="Kirk G.J."/>
            <person name="Santa Maria K.C."/>
            <person name="Allen S.E."/>
            <person name="Farag S."/>
            <person name="Shank E.A."/>
            <person name="Bowers A."/>
        </authorList>
    </citation>
    <scope>NUCLEOTIDE SEQUENCE [LARGE SCALE GENOMIC DNA]</scope>
    <source>
        <strain evidence="1 2">AFS020204</strain>
    </source>
</reference>
<name>A0A9X6ZEQ8_BACCE</name>
<dbReference type="Proteomes" id="UP000220210">
    <property type="component" value="Unassembled WGS sequence"/>
</dbReference>
<evidence type="ECO:0000313" key="2">
    <source>
        <dbReference type="Proteomes" id="UP000220210"/>
    </source>
</evidence>
<gene>
    <name evidence="1" type="ORF">CN357_18750</name>
</gene>
<comment type="caution">
    <text evidence="1">The sequence shown here is derived from an EMBL/GenBank/DDBJ whole genome shotgun (WGS) entry which is preliminary data.</text>
</comment>
<dbReference type="EMBL" id="NTSO01000011">
    <property type="protein sequence ID" value="PFF47455.1"/>
    <property type="molecule type" value="Genomic_DNA"/>
</dbReference>
<proteinExistence type="predicted"/>
<dbReference type="AlphaFoldDB" id="A0A9X6ZEQ8"/>
<accession>A0A9X6ZEQ8</accession>
<protein>
    <submittedName>
        <fullName evidence="1">Uncharacterized protein</fullName>
    </submittedName>
</protein>
<sequence length="69" mass="8299">MQSPVVFIYFSYTSTRTFFQKKLQCYFFVTKNSQFVTSFTKKHQYLIVNLFFCNKKRAATKSCSLFICY</sequence>